<dbReference type="AlphaFoldDB" id="G8ZNV7"/>
<proteinExistence type="predicted"/>
<feature type="compositionally biased region" description="Low complexity" evidence="1">
    <location>
        <begin position="139"/>
        <end position="148"/>
    </location>
</feature>
<dbReference type="HOGENOM" id="CLU_017547_0_0_1"/>
<evidence type="ECO:0000313" key="2">
    <source>
        <dbReference type="EMBL" id="CCE90301.1"/>
    </source>
</evidence>
<dbReference type="FunCoup" id="G8ZNV7">
    <property type="interactions" value="135"/>
</dbReference>
<feature type="compositionally biased region" description="Basic and acidic residues" evidence="1">
    <location>
        <begin position="197"/>
        <end position="212"/>
    </location>
</feature>
<dbReference type="EMBL" id="HE616743">
    <property type="protein sequence ID" value="CCE90301.1"/>
    <property type="molecule type" value="Genomic_DNA"/>
</dbReference>
<dbReference type="InParanoid" id="G8ZNV7"/>
<gene>
    <name evidence="2" type="primary">TDEL0B01720</name>
    <name evidence="2" type="ORF">TDEL_0B01720</name>
</gene>
<feature type="compositionally biased region" description="Low complexity" evidence="1">
    <location>
        <begin position="499"/>
        <end position="511"/>
    </location>
</feature>
<feature type="region of interest" description="Disordered" evidence="1">
    <location>
        <begin position="307"/>
        <end position="464"/>
    </location>
</feature>
<feature type="compositionally biased region" description="Basic and acidic residues" evidence="1">
    <location>
        <begin position="364"/>
        <end position="379"/>
    </location>
</feature>
<feature type="region of interest" description="Disordered" evidence="1">
    <location>
        <begin position="618"/>
        <end position="648"/>
    </location>
</feature>
<evidence type="ECO:0000313" key="3">
    <source>
        <dbReference type="Proteomes" id="UP000005627"/>
    </source>
</evidence>
<feature type="region of interest" description="Disordered" evidence="1">
    <location>
        <begin position="1"/>
        <end position="87"/>
    </location>
</feature>
<dbReference type="Proteomes" id="UP000005627">
    <property type="component" value="Chromosome 2"/>
</dbReference>
<feature type="compositionally biased region" description="Basic and acidic residues" evidence="1">
    <location>
        <begin position="62"/>
        <end position="73"/>
    </location>
</feature>
<dbReference type="eggNOG" id="ENOG502QSS3">
    <property type="taxonomic scope" value="Eukaryota"/>
</dbReference>
<feature type="compositionally biased region" description="Basic and acidic residues" evidence="1">
    <location>
        <begin position="633"/>
        <end position="648"/>
    </location>
</feature>
<protein>
    <submittedName>
        <fullName evidence="2">Uncharacterized protein</fullName>
    </submittedName>
</protein>
<dbReference type="OrthoDB" id="4067613at2759"/>
<name>G8ZNV7_TORDE</name>
<organism evidence="2 3">
    <name type="scientific">Torulaspora delbrueckii</name>
    <name type="common">Yeast</name>
    <name type="synonym">Candida colliculosa</name>
    <dbReference type="NCBI Taxonomy" id="4950"/>
    <lineage>
        <taxon>Eukaryota</taxon>
        <taxon>Fungi</taxon>
        <taxon>Dikarya</taxon>
        <taxon>Ascomycota</taxon>
        <taxon>Saccharomycotina</taxon>
        <taxon>Saccharomycetes</taxon>
        <taxon>Saccharomycetales</taxon>
        <taxon>Saccharomycetaceae</taxon>
        <taxon>Torulaspora</taxon>
    </lineage>
</organism>
<keyword evidence="3" id="KW-1185">Reference proteome</keyword>
<dbReference type="KEGG" id="tdl:TDEL_0B01720"/>
<reference evidence="2 3" key="1">
    <citation type="journal article" date="2011" name="Proc. Natl. Acad. Sci. U.S.A.">
        <title>Evolutionary erosion of yeast sex chromosomes by mating-type switching accidents.</title>
        <authorList>
            <person name="Gordon J.L."/>
            <person name="Armisen D."/>
            <person name="Proux-Wera E."/>
            <person name="Oheigeartaigh S.S."/>
            <person name="Byrne K.P."/>
            <person name="Wolfe K.H."/>
        </authorList>
    </citation>
    <scope>NUCLEOTIDE SEQUENCE [LARGE SCALE GENOMIC DNA]</scope>
    <source>
        <strain evidence="3">ATCC 10662 / CBS 1146 / NBRC 0425 / NCYC 2629 / NRRL Y-866</strain>
    </source>
</reference>
<feature type="region of interest" description="Disordered" evidence="1">
    <location>
        <begin position="139"/>
        <end position="166"/>
    </location>
</feature>
<feature type="region of interest" description="Disordered" evidence="1">
    <location>
        <begin position="737"/>
        <end position="765"/>
    </location>
</feature>
<dbReference type="GeneID" id="11504143"/>
<feature type="region of interest" description="Disordered" evidence="1">
    <location>
        <begin position="485"/>
        <end position="514"/>
    </location>
</feature>
<feature type="compositionally biased region" description="Polar residues" evidence="1">
    <location>
        <begin position="421"/>
        <end position="433"/>
    </location>
</feature>
<accession>G8ZNV7</accession>
<evidence type="ECO:0000256" key="1">
    <source>
        <dbReference type="SAM" id="MobiDB-lite"/>
    </source>
</evidence>
<dbReference type="RefSeq" id="XP_003679512.1">
    <property type="nucleotide sequence ID" value="XM_003679464.1"/>
</dbReference>
<feature type="compositionally biased region" description="Low complexity" evidence="1">
    <location>
        <begin position="384"/>
        <end position="397"/>
    </location>
</feature>
<sequence>MASDNDKKIHRKSFFSFGSVSLDKGNSRVDMTSAKTHTPKNERSKKPLEMQPLRNRNPFIEEVDHHGDKEVPRADSSSNALTGSDIKPLRRMSTNPFLIDEKMTNMPKTAPRMRRPPPPIDMDAVKVFAHTAPLDITTSSSTAQVSSTDETLKSASLSPIRTPVPPVENLLNQHRRQRSEAEKLVDDLDDYIKQHEKRITSHSPEEVDHEGDHEEDVSANMDSEVSLESPFLSVDPLSMVASDRESRLEHRAARKSDLGSEIETDAFSFTDSLNGKSVNSIQQVAMSEVNGAAPILVKLGYTNSNATQSDSNENYESANQQAHHNRPRIENIREITSHDESPKAEQDQFNDNDNDSYSSQVESEEPRRTFRVVNEDRPHFYFQTAGDTTTSTNASSTTEDDAPESNCESTNQNENEDRLSVYSSSNHKYPQDSSGEDRHSGRERSSINKFMGRNSPTSSEDFNRVGSLLEGGALKIEEAGDAAPLLDTPTVLRNPSIRSSDSTTTTTSGSSRPDKTVRLVSSYVEELRLKYYKTSNFLAAPPNLPVTLKQKNNLIQPKNIKVRIRTSSKQIGIKHGGAKQKLLSLETANEDSREGINGAKFQSSKNRIDVDHTKEFHDLLNNGGMGKRSNSTNDRKTWHGSNDDPEKYMNEIPGDDAYDSDDAMAPLRETGGARSLRGPTRSNTVVSYYTKNQNRFRSGTLDNGYAYLQDLPANINIKDYEDNVSVANSAIEESIISDDSSSLEQTFPYNRGPGLHLANPDTNSD</sequence>
<feature type="compositionally biased region" description="Basic and acidic residues" evidence="1">
    <location>
        <begin position="327"/>
        <end position="346"/>
    </location>
</feature>
<feature type="region of interest" description="Disordered" evidence="1">
    <location>
        <begin position="197"/>
        <end position="221"/>
    </location>
</feature>
<feature type="compositionally biased region" description="Basic and acidic residues" evidence="1">
    <location>
        <begin position="39"/>
        <end position="48"/>
    </location>
</feature>
<feature type="compositionally biased region" description="Polar residues" evidence="1">
    <location>
        <begin position="307"/>
        <end position="322"/>
    </location>
</feature>
<feature type="compositionally biased region" description="Basic and acidic residues" evidence="1">
    <location>
        <begin position="435"/>
        <end position="446"/>
    </location>
</feature>